<dbReference type="GO" id="GO:0003676">
    <property type="term" value="F:nucleic acid binding"/>
    <property type="evidence" value="ECO:0007669"/>
    <property type="project" value="InterPro"/>
</dbReference>
<dbReference type="Proteomes" id="UP000325315">
    <property type="component" value="Unassembled WGS sequence"/>
</dbReference>
<dbReference type="AlphaFoldDB" id="A0A5B6UWN7"/>
<dbReference type="EMBL" id="SMMG02000009">
    <property type="protein sequence ID" value="KAA3460532.1"/>
    <property type="molecule type" value="Genomic_DNA"/>
</dbReference>
<dbReference type="PANTHER" id="PTHR47074:SF61">
    <property type="entry name" value="RNASE H TYPE-1 DOMAIN-CONTAINING PROTEIN"/>
    <property type="match status" value="1"/>
</dbReference>
<evidence type="ECO:0000313" key="3">
    <source>
        <dbReference type="Proteomes" id="UP000325315"/>
    </source>
</evidence>
<dbReference type="InterPro" id="IPR036397">
    <property type="entry name" value="RNaseH_sf"/>
</dbReference>
<dbReference type="SUPFAM" id="SSF53098">
    <property type="entry name" value="Ribonuclease H-like"/>
    <property type="match status" value="1"/>
</dbReference>
<gene>
    <name evidence="2" type="ORF">EPI10_027188</name>
</gene>
<dbReference type="InterPro" id="IPR012337">
    <property type="entry name" value="RNaseH-like_sf"/>
</dbReference>
<organism evidence="2 3">
    <name type="scientific">Gossypium australe</name>
    <dbReference type="NCBI Taxonomy" id="47621"/>
    <lineage>
        <taxon>Eukaryota</taxon>
        <taxon>Viridiplantae</taxon>
        <taxon>Streptophyta</taxon>
        <taxon>Embryophyta</taxon>
        <taxon>Tracheophyta</taxon>
        <taxon>Spermatophyta</taxon>
        <taxon>Magnoliopsida</taxon>
        <taxon>eudicotyledons</taxon>
        <taxon>Gunneridae</taxon>
        <taxon>Pentapetalae</taxon>
        <taxon>rosids</taxon>
        <taxon>malvids</taxon>
        <taxon>Malvales</taxon>
        <taxon>Malvaceae</taxon>
        <taxon>Malvoideae</taxon>
        <taxon>Gossypium</taxon>
    </lineage>
</organism>
<evidence type="ECO:0000313" key="2">
    <source>
        <dbReference type="EMBL" id="KAA3460532.1"/>
    </source>
</evidence>
<dbReference type="GO" id="GO:0004523">
    <property type="term" value="F:RNA-DNA hybrid ribonuclease activity"/>
    <property type="evidence" value="ECO:0007669"/>
    <property type="project" value="InterPro"/>
</dbReference>
<dbReference type="PANTHER" id="PTHR47074">
    <property type="entry name" value="BNAC02G40300D PROTEIN"/>
    <property type="match status" value="1"/>
</dbReference>
<reference evidence="2" key="1">
    <citation type="submission" date="2019-08" db="EMBL/GenBank/DDBJ databases">
        <authorList>
            <person name="Liu F."/>
        </authorList>
    </citation>
    <scope>NUCLEOTIDE SEQUENCE [LARGE SCALE GENOMIC DNA]</scope>
    <source>
        <strain evidence="2">PA1801</strain>
        <tissue evidence="2">Leaf</tissue>
    </source>
</reference>
<evidence type="ECO:0000259" key="1">
    <source>
        <dbReference type="Pfam" id="PF13456"/>
    </source>
</evidence>
<dbReference type="Gene3D" id="3.30.420.10">
    <property type="entry name" value="Ribonuclease H-like superfamily/Ribonuclease H"/>
    <property type="match status" value="1"/>
</dbReference>
<keyword evidence="3" id="KW-1185">Reference proteome</keyword>
<dbReference type="CDD" id="cd06222">
    <property type="entry name" value="RNase_H_like"/>
    <property type="match status" value="1"/>
</dbReference>
<feature type="domain" description="RNase H type-1" evidence="1">
    <location>
        <begin position="225"/>
        <end position="345"/>
    </location>
</feature>
<sequence length="377" mass="43358">MWKVGTGENISISQDNWIPDYVNGRLMSRFDNLQCDKVVGLISNTKREWDKELIANTFPEDVAELILQIPLSMNRMKTFWPGAENHQVNLYSRRLGNSRLCLRCSGGEETLNHLFRECPVSTEIWRLLSDVDLTGYIAVEFSEWLTTAMVSLPLVRCRLFCITLWSIWGDRNSRIHDKSSRSSQEIVRFINSYLHELDGIKTNISKNPNEIRKWKCRSENRLKINFDGAFDGKNKVSASGVVVRDRRGNVIISSAIIHRGVQTAFEAEALACRHATQIALEMERKDNIIEGDSLSVIKKCQNPDQDKSQISPYIFDVHSMKSRDKSLKYEFTPRSANNLAHVLAVESLRRKEDFYLINKVPEFVEAQARSESEREPD</sequence>
<dbReference type="Pfam" id="PF13456">
    <property type="entry name" value="RVT_3"/>
    <property type="match status" value="1"/>
</dbReference>
<protein>
    <submittedName>
        <fullName evidence="2">Zinc finger, CCHC-type</fullName>
    </submittedName>
</protein>
<proteinExistence type="predicted"/>
<comment type="caution">
    <text evidence="2">The sequence shown here is derived from an EMBL/GenBank/DDBJ whole genome shotgun (WGS) entry which is preliminary data.</text>
</comment>
<name>A0A5B6UWN7_9ROSI</name>
<accession>A0A5B6UWN7</accession>
<dbReference type="InterPro" id="IPR052929">
    <property type="entry name" value="RNase_H-like_EbsB-rel"/>
</dbReference>
<dbReference type="InterPro" id="IPR002156">
    <property type="entry name" value="RNaseH_domain"/>
</dbReference>
<dbReference type="OrthoDB" id="1109375at2759"/>
<dbReference type="InterPro" id="IPR044730">
    <property type="entry name" value="RNase_H-like_dom_plant"/>
</dbReference>